<evidence type="ECO:0000313" key="3">
    <source>
        <dbReference type="Proteomes" id="UP000822993"/>
    </source>
</evidence>
<sequence length="319" mass="33420">MSLPDDPGLPLERPYDPSPAPEGGVDAGAQPPTDSVAPRRRVGGWGLPRLDSLVPDRLADRARAARAAVEAAHASVEAARETVRETGRRLRTPGAILGPPVPAGGVPTAPVHPVHRGAVEVAALLPRSLELPVREAVGALAPLGWTGELFLVGSEPLRVVVRRCPLARMSTGQIASGVVDTLMDVSASSDDPRTVELLDADGQVLLRSTPGARRHRGGAWTLRHVTLADGSPVAKITRATRGARVRDVVVAGPIGEVTAVTEAWDTTRRRHAGRVCRGPVELASVREHAGGRSLTISALDSDADALLVWAAVLSWWGAA</sequence>
<organism evidence="2 3">
    <name type="scientific">Oerskovia douganii</name>
    <dbReference type="NCBI Taxonomy" id="2762210"/>
    <lineage>
        <taxon>Bacteria</taxon>
        <taxon>Bacillati</taxon>
        <taxon>Actinomycetota</taxon>
        <taxon>Actinomycetes</taxon>
        <taxon>Micrococcales</taxon>
        <taxon>Cellulomonadaceae</taxon>
        <taxon>Oerskovia</taxon>
    </lineage>
</organism>
<comment type="caution">
    <text evidence="2">The sequence shown here is derived from an EMBL/GenBank/DDBJ whole genome shotgun (WGS) entry which is preliminary data.</text>
</comment>
<name>A0A9D5UAA2_9CELL</name>
<evidence type="ECO:0000313" key="2">
    <source>
        <dbReference type="EMBL" id="MBE7701023.1"/>
    </source>
</evidence>
<accession>A0A9D5UAA2</accession>
<dbReference type="AlphaFoldDB" id="A0A9D5UAA2"/>
<dbReference type="EMBL" id="JACSPN010000015">
    <property type="protein sequence ID" value="MBE7701023.1"/>
    <property type="molecule type" value="Genomic_DNA"/>
</dbReference>
<feature type="region of interest" description="Disordered" evidence="1">
    <location>
        <begin position="1"/>
        <end position="45"/>
    </location>
</feature>
<protein>
    <submittedName>
        <fullName evidence="2">Uncharacterized protein</fullName>
    </submittedName>
</protein>
<evidence type="ECO:0000256" key="1">
    <source>
        <dbReference type="SAM" id="MobiDB-lite"/>
    </source>
</evidence>
<proteinExistence type="predicted"/>
<gene>
    <name evidence="2" type="ORF">H9623_12005</name>
</gene>
<keyword evidence="3" id="KW-1185">Reference proteome</keyword>
<reference evidence="2 3" key="1">
    <citation type="submission" date="2020-08" db="EMBL/GenBank/DDBJ databases">
        <title>A Genomic Blueprint of the Chicken Gut Microbiome.</title>
        <authorList>
            <person name="Gilroy R."/>
            <person name="Ravi A."/>
            <person name="Getino M."/>
            <person name="Pursley I."/>
            <person name="Horton D.L."/>
            <person name="Alikhan N.-F."/>
            <person name="Baker D."/>
            <person name="Gharbi K."/>
            <person name="Hall N."/>
            <person name="Watson M."/>
            <person name="Adriaenssens E.M."/>
            <person name="Foster-Nyarko E."/>
            <person name="Jarju S."/>
            <person name="Secka A."/>
            <person name="Antonio M."/>
            <person name="Oren A."/>
            <person name="Chaudhuri R."/>
            <person name="La Ragione R.M."/>
            <person name="Hildebrand F."/>
            <person name="Pallen M.J."/>
        </authorList>
    </citation>
    <scope>NUCLEOTIDE SEQUENCE [LARGE SCALE GENOMIC DNA]</scope>
    <source>
        <strain evidence="2 3">Sa1BUA8</strain>
    </source>
</reference>
<dbReference type="Proteomes" id="UP000822993">
    <property type="component" value="Unassembled WGS sequence"/>
</dbReference>
<dbReference type="RefSeq" id="WP_193720285.1">
    <property type="nucleotide sequence ID" value="NZ_JACSPN010000015.1"/>
</dbReference>